<dbReference type="AlphaFoldDB" id="A0A813GMC8"/>
<organism evidence="2 3">
    <name type="scientific">Polarella glacialis</name>
    <name type="common">Dinoflagellate</name>
    <dbReference type="NCBI Taxonomy" id="89957"/>
    <lineage>
        <taxon>Eukaryota</taxon>
        <taxon>Sar</taxon>
        <taxon>Alveolata</taxon>
        <taxon>Dinophyceae</taxon>
        <taxon>Suessiales</taxon>
        <taxon>Suessiaceae</taxon>
        <taxon>Polarella</taxon>
    </lineage>
</organism>
<evidence type="ECO:0000256" key="1">
    <source>
        <dbReference type="SAM" id="Phobius"/>
    </source>
</evidence>
<keyword evidence="3" id="KW-1185">Reference proteome</keyword>
<evidence type="ECO:0000313" key="2">
    <source>
        <dbReference type="EMBL" id="CAE8626435.1"/>
    </source>
</evidence>
<sequence length="438" mass="49738">MSLSPGWKMFSNCHHFFRMATAVLSAVICVITCVFFGSKRWPEGNDALPTFQFLTSRKRSSFPSQRLPFQKQSLNVFEEAKGASGLAFRLQKFEQVLNDIWSSSSPRYLVWRDAGAGDGWGNQVRSITSAMLLSLITQRRLLIDHDQLFEVFSNPYTGNATWNYREEAAQTGRWRERLLPLDLFSLVSSSRSDTEVVILKCNCYFALDLLHAPEDQIRDPLQIIFGSDREDTISEIIIRFLFSRPRIELLANALQVLRSWDRELHDGFAMIQSRQWVDLHSSSRPPILDNTTCMSEMLSTFKQGLPGQKRLLIAVTSDSVAYSKVLSKKLSHLGSVGTNTLFPDNTHSASRFLTKYARSQAIIDWYLLGEAQFVICTRSTYCISARARLGFGNNGSFPFRSERRTYQHGGPSCTGVHELAGWRGLDTLTDPTSGRVWW</sequence>
<keyword evidence="1" id="KW-1133">Transmembrane helix</keyword>
<dbReference type="EMBL" id="CAJNNV010028971">
    <property type="protein sequence ID" value="CAE8626435.1"/>
    <property type="molecule type" value="Genomic_DNA"/>
</dbReference>
<comment type="caution">
    <text evidence="2">The sequence shown here is derived from an EMBL/GenBank/DDBJ whole genome shotgun (WGS) entry which is preliminary data.</text>
</comment>
<dbReference type="Proteomes" id="UP000654075">
    <property type="component" value="Unassembled WGS sequence"/>
</dbReference>
<gene>
    <name evidence="2" type="ORF">PGLA1383_LOCUS43364</name>
</gene>
<protein>
    <submittedName>
        <fullName evidence="2">Uncharacterized protein</fullName>
    </submittedName>
</protein>
<dbReference type="OrthoDB" id="428346at2759"/>
<dbReference type="OMA" id="YCISARA"/>
<proteinExistence type="predicted"/>
<evidence type="ECO:0000313" key="3">
    <source>
        <dbReference type="Proteomes" id="UP000654075"/>
    </source>
</evidence>
<keyword evidence="1" id="KW-0812">Transmembrane</keyword>
<accession>A0A813GMC8</accession>
<keyword evidence="1" id="KW-0472">Membrane</keyword>
<name>A0A813GMC8_POLGL</name>
<reference evidence="2" key="1">
    <citation type="submission" date="2021-02" db="EMBL/GenBank/DDBJ databases">
        <authorList>
            <person name="Dougan E. K."/>
            <person name="Rhodes N."/>
            <person name="Thang M."/>
            <person name="Chan C."/>
        </authorList>
    </citation>
    <scope>NUCLEOTIDE SEQUENCE</scope>
</reference>
<feature type="transmembrane region" description="Helical" evidence="1">
    <location>
        <begin position="16"/>
        <end position="36"/>
    </location>
</feature>